<gene>
    <name evidence="2" type="primary">orf143</name>
</gene>
<reference evidence="2" key="1">
    <citation type="submission" date="2017-03" db="EMBL/GenBank/DDBJ databases">
        <title>Complete Mitochondrial Genome of Arthrinium arundinis.</title>
        <authorList>
            <person name="Yuan X."/>
        </authorList>
    </citation>
    <scope>NUCLEOTIDE SEQUENCE</scope>
</reference>
<name>A0A220IDA7_9PEZI</name>
<keyword evidence="2" id="KW-0496">Mitochondrion</keyword>
<evidence type="ECO:0000256" key="1">
    <source>
        <dbReference type="SAM" id="Phobius"/>
    </source>
</evidence>
<feature type="transmembrane region" description="Helical" evidence="1">
    <location>
        <begin position="12"/>
        <end position="30"/>
    </location>
</feature>
<geneLocation type="mitochondrion" evidence="2"/>
<dbReference type="GeneID" id="33869577"/>
<evidence type="ECO:0000313" key="2">
    <source>
        <dbReference type="EMBL" id="ASH96106.1"/>
    </source>
</evidence>
<dbReference type="AlphaFoldDB" id="A0A220IDA7"/>
<proteinExistence type="predicted"/>
<keyword evidence="1" id="KW-1133">Transmembrane helix</keyword>
<organism evidence="2">
    <name type="scientific">Apiospora arundinis</name>
    <dbReference type="NCBI Taxonomy" id="335852"/>
    <lineage>
        <taxon>Eukaryota</taxon>
        <taxon>Fungi</taxon>
        <taxon>Dikarya</taxon>
        <taxon>Ascomycota</taxon>
        <taxon>Pezizomycotina</taxon>
        <taxon>Sordariomycetes</taxon>
        <taxon>Xylariomycetidae</taxon>
        <taxon>Amphisphaeriales</taxon>
        <taxon>Apiosporaceae</taxon>
        <taxon>Apiospora</taxon>
    </lineage>
</organism>
<dbReference type="EMBL" id="KY775582">
    <property type="protein sequence ID" value="ASH96106.1"/>
    <property type="molecule type" value="Genomic_DNA"/>
</dbReference>
<sequence>MFIAQIPGGIWALRYIFKFLIVLTIFFFPYNTLALISRSDKGGVTYNRIIKIYILLLSYSYSLTILLYNLVIEEILNIKFKVFNLNLLYVVPLSIPCSPLLCNDIRGRRVWYQILQISRRDKVIKRYLGNKISKCSSDSYILK</sequence>
<feature type="transmembrane region" description="Helical" evidence="1">
    <location>
        <begin position="50"/>
        <end position="71"/>
    </location>
</feature>
<keyword evidence="1" id="KW-0812">Transmembrane</keyword>
<accession>A0A220IDA7</accession>
<dbReference type="RefSeq" id="YP_009409401.1">
    <property type="nucleotide sequence ID" value="NC_035508.1"/>
</dbReference>
<protein>
    <submittedName>
        <fullName evidence="2">Uncharacterized protein</fullName>
    </submittedName>
</protein>
<keyword evidence="1" id="KW-0472">Membrane</keyword>